<organism evidence="1 2">
    <name type="scientific">Novipirellula caenicola</name>
    <dbReference type="NCBI Taxonomy" id="1536901"/>
    <lineage>
        <taxon>Bacteria</taxon>
        <taxon>Pseudomonadati</taxon>
        <taxon>Planctomycetota</taxon>
        <taxon>Planctomycetia</taxon>
        <taxon>Pirellulales</taxon>
        <taxon>Pirellulaceae</taxon>
        <taxon>Novipirellula</taxon>
    </lineage>
</organism>
<evidence type="ECO:0000313" key="2">
    <source>
        <dbReference type="Proteomes" id="UP001416858"/>
    </source>
</evidence>
<dbReference type="PROSITE" id="PS51257">
    <property type="entry name" value="PROKAR_LIPOPROTEIN"/>
    <property type="match status" value="1"/>
</dbReference>
<name>A0ABP9VMX0_9BACT</name>
<keyword evidence="2" id="KW-1185">Reference proteome</keyword>
<protein>
    <submittedName>
        <fullName evidence="1">Uncharacterized protein</fullName>
    </submittedName>
</protein>
<accession>A0ABP9VMX0</accession>
<dbReference type="EMBL" id="BAABRO010000003">
    <property type="protein sequence ID" value="GAA5506519.1"/>
    <property type="molecule type" value="Genomic_DNA"/>
</dbReference>
<dbReference type="RefSeq" id="WP_345683454.1">
    <property type="nucleotide sequence ID" value="NZ_BAABRO010000003.1"/>
</dbReference>
<sequence length="161" mass="16630">MFLNLPRLAFLGTVLSVLVGCASEEMPEGLPELYPVTLTVHQGGAPLSGASVQLIAADPTLSKWVTGGSTDENGEAVVMTHGKYAGAPAGKFKVTVNKTQTEGSANGNDPSVSSQVIMFDLVDAKYRVVTTTPIEVEVTAGENKLDAIEVGAAVKDAAAKL</sequence>
<comment type="caution">
    <text evidence="1">The sequence shown here is derived from an EMBL/GenBank/DDBJ whole genome shotgun (WGS) entry which is preliminary data.</text>
</comment>
<proteinExistence type="predicted"/>
<evidence type="ECO:0000313" key="1">
    <source>
        <dbReference type="EMBL" id="GAA5506519.1"/>
    </source>
</evidence>
<reference evidence="1 2" key="1">
    <citation type="submission" date="2024-02" db="EMBL/GenBank/DDBJ databases">
        <title>Rhodopirellula caenicola NBRC 110016.</title>
        <authorList>
            <person name="Ichikawa N."/>
            <person name="Katano-Makiyama Y."/>
            <person name="Hidaka K."/>
        </authorList>
    </citation>
    <scope>NUCLEOTIDE SEQUENCE [LARGE SCALE GENOMIC DNA]</scope>
    <source>
        <strain evidence="1 2">NBRC 110016</strain>
    </source>
</reference>
<gene>
    <name evidence="1" type="ORF">Rcae01_01972</name>
</gene>
<dbReference type="Proteomes" id="UP001416858">
    <property type="component" value="Unassembled WGS sequence"/>
</dbReference>